<evidence type="ECO:0000313" key="1">
    <source>
        <dbReference type="EMBL" id="RFN52265.1"/>
    </source>
</evidence>
<comment type="caution">
    <text evidence="1">The sequence shown here is derived from an EMBL/GenBank/DDBJ whole genome shotgun (WGS) entry which is preliminary data.</text>
</comment>
<reference evidence="1 2" key="1">
    <citation type="journal article" date="2018" name="PLoS Pathog.">
        <title>Evolution of structural diversity of trichothecenes, a family of toxins produced by plant pathogenic and entomopathogenic fungi.</title>
        <authorList>
            <person name="Proctor R.H."/>
            <person name="McCormick S.P."/>
            <person name="Kim H.S."/>
            <person name="Cardoza R.E."/>
            <person name="Stanley A.M."/>
            <person name="Lindo L."/>
            <person name="Kelly A."/>
            <person name="Brown D.W."/>
            <person name="Lee T."/>
            <person name="Vaughan M.M."/>
            <person name="Alexander N.J."/>
            <person name="Busman M."/>
            <person name="Gutierrez S."/>
        </authorList>
    </citation>
    <scope>NUCLEOTIDE SEQUENCE [LARGE SCALE GENOMIC DNA]</scope>
    <source>
        <strain evidence="1 2">NRRL 13405</strain>
    </source>
</reference>
<keyword evidence="1" id="KW-0378">Hydrolase</keyword>
<keyword evidence="1" id="KW-0347">Helicase</keyword>
<keyword evidence="2" id="KW-1185">Reference proteome</keyword>
<dbReference type="AlphaFoldDB" id="A0A395MX68"/>
<keyword evidence="1" id="KW-0547">Nucleotide-binding</keyword>
<gene>
    <name evidence="1" type="ORF">FIE12Z_3476</name>
</gene>
<dbReference type="EMBL" id="PXXK01000074">
    <property type="protein sequence ID" value="RFN52265.1"/>
    <property type="molecule type" value="Genomic_DNA"/>
</dbReference>
<organism evidence="1 2">
    <name type="scientific">Fusarium flagelliforme</name>
    <dbReference type="NCBI Taxonomy" id="2675880"/>
    <lineage>
        <taxon>Eukaryota</taxon>
        <taxon>Fungi</taxon>
        <taxon>Dikarya</taxon>
        <taxon>Ascomycota</taxon>
        <taxon>Pezizomycotina</taxon>
        <taxon>Sordariomycetes</taxon>
        <taxon>Hypocreomycetidae</taxon>
        <taxon>Hypocreales</taxon>
        <taxon>Nectriaceae</taxon>
        <taxon>Fusarium</taxon>
        <taxon>Fusarium incarnatum-equiseti species complex</taxon>
    </lineage>
</organism>
<dbReference type="GO" id="GO:0004386">
    <property type="term" value="F:helicase activity"/>
    <property type="evidence" value="ECO:0007669"/>
    <property type="project" value="UniProtKB-KW"/>
</dbReference>
<sequence length="379" mass="43279">MAPKAKVRKSDTRACALWLPESKTIIGGEALGLPKLIPNVRFRIHAPYYGKPYVAMVMCFPLGENLNTTIFNDHAEVAKDLTVTLYFYKGKFEIKSADKLSDELYVRITGEQNTGKNKMFHIHLHSPSGPAVVGYPSPCPSTIAEVDSIINKGEKIGTTETTLMHIINAHEFHFVFKDGGLAKKAVNNFEGDLADNPNNISFPYGVIHTWDEEKWSRFQYQIPREIQYPPIYKFSNINDLLICLVQSTVQDSWPVIQLCKEIREKVEFECRVIKRKDDDFRVAIKFPFDFKSGHENLIPRITKPERNVNVFRGLPPKQGDDNKFWPTVILETTHEFSKHNVDLVLQMQPHSKDGGSFGKDPRFHIYDSYESAFAEGNEI</sequence>
<evidence type="ECO:0000313" key="2">
    <source>
        <dbReference type="Proteomes" id="UP000265631"/>
    </source>
</evidence>
<keyword evidence="1" id="KW-0067">ATP-binding</keyword>
<dbReference type="Proteomes" id="UP000265631">
    <property type="component" value="Unassembled WGS sequence"/>
</dbReference>
<protein>
    <submittedName>
        <fullName evidence="1">DNA helicase</fullName>
    </submittedName>
</protein>
<proteinExistence type="predicted"/>
<accession>A0A395MX68</accession>
<name>A0A395MX68_9HYPO</name>